<dbReference type="RefSeq" id="WP_126421105.1">
    <property type="nucleotide sequence ID" value="NZ_AP019367.1"/>
</dbReference>
<dbReference type="SUPFAM" id="SSF50494">
    <property type="entry name" value="Trypsin-like serine proteases"/>
    <property type="match status" value="1"/>
</dbReference>
<keyword evidence="1" id="KW-0645">Protease</keyword>
<dbReference type="Pfam" id="PF13180">
    <property type="entry name" value="PDZ_2"/>
    <property type="match status" value="1"/>
</dbReference>
<dbReference type="InterPro" id="IPR036034">
    <property type="entry name" value="PDZ_sf"/>
</dbReference>
<reference evidence="7" key="1">
    <citation type="submission" date="2018-11" db="EMBL/GenBank/DDBJ databases">
        <title>Comparative genomics of Parolsenella catena and Libanicoccus massiliensis: Reclassification of Libanicoccus massiliensis as Parolsenella massiliensis comb. nov.</title>
        <authorList>
            <person name="Sakamoto M."/>
            <person name="Ikeyama N."/>
            <person name="Murakami T."/>
            <person name="Mori H."/>
            <person name="Yuki M."/>
            <person name="Ohkuma M."/>
        </authorList>
    </citation>
    <scope>NUCLEOTIDE SEQUENCE [LARGE SCALE GENOMIC DNA]</scope>
    <source>
        <strain evidence="7">JCM 31932</strain>
    </source>
</reference>
<name>A0A3G9K7N6_9ACTN</name>
<dbReference type="EMBL" id="AP019367">
    <property type="protein sequence ID" value="BBH49769.1"/>
    <property type="molecule type" value="Genomic_DNA"/>
</dbReference>
<dbReference type="AlphaFoldDB" id="A0A3G9K7N6"/>
<evidence type="ECO:0000256" key="4">
    <source>
        <dbReference type="SAM" id="Phobius"/>
    </source>
</evidence>
<keyword evidence="4" id="KW-0812">Transmembrane</keyword>
<dbReference type="PROSITE" id="PS50106">
    <property type="entry name" value="PDZ"/>
    <property type="match status" value="1"/>
</dbReference>
<feature type="domain" description="PDZ" evidence="5">
    <location>
        <begin position="294"/>
        <end position="385"/>
    </location>
</feature>
<dbReference type="GeneID" id="88848499"/>
<evidence type="ECO:0000313" key="7">
    <source>
        <dbReference type="Proteomes" id="UP000273154"/>
    </source>
</evidence>
<gene>
    <name evidence="6" type="ORF">Pcatena_03560</name>
</gene>
<feature type="region of interest" description="Disordered" evidence="3">
    <location>
        <begin position="68"/>
        <end position="93"/>
    </location>
</feature>
<feature type="region of interest" description="Disordered" evidence="3">
    <location>
        <begin position="1"/>
        <end position="34"/>
    </location>
</feature>
<dbReference type="Proteomes" id="UP000273154">
    <property type="component" value="Chromosome"/>
</dbReference>
<dbReference type="PRINTS" id="PR00834">
    <property type="entry name" value="PROTEASES2C"/>
</dbReference>
<dbReference type="SMART" id="SM00228">
    <property type="entry name" value="PDZ"/>
    <property type="match status" value="1"/>
</dbReference>
<evidence type="ECO:0000313" key="6">
    <source>
        <dbReference type="EMBL" id="BBH49769.1"/>
    </source>
</evidence>
<feature type="compositionally biased region" description="Low complexity" evidence="3">
    <location>
        <begin position="68"/>
        <end position="91"/>
    </location>
</feature>
<accession>A0A3G9K7N6</accession>
<feature type="transmembrane region" description="Helical" evidence="4">
    <location>
        <begin position="38"/>
        <end position="64"/>
    </location>
</feature>
<keyword evidence="2" id="KW-0378">Hydrolase</keyword>
<dbReference type="PANTHER" id="PTHR43343">
    <property type="entry name" value="PEPTIDASE S12"/>
    <property type="match status" value="1"/>
</dbReference>
<dbReference type="Pfam" id="PF13365">
    <property type="entry name" value="Trypsin_2"/>
    <property type="match status" value="1"/>
</dbReference>
<feature type="compositionally biased region" description="Low complexity" evidence="3">
    <location>
        <begin position="396"/>
        <end position="424"/>
    </location>
</feature>
<proteinExistence type="predicted"/>
<sequence>MSDTFVSGAPVPPQGPRPQASQSQQPKRPKKPHPGLRSLLFGLLGGVIGAVAVVAVLVVGGFVAMPSSATSGKTGSRGTTSSSQTVTVNSGDSTDTTLANAVAQKALPSVVSINVTTSDGEGVGSGVVLDTDGNIVTNYHVIEGAQSISVSTGDASYDATVVGSDESSDLAVIKIDAGDAALTPIEVGDSSTLQVGDWVMSLGSPFGLEQSVSTGIVSSLYRSTMLQNTSGNTIYTNLIQTDATINPGNSGGALVDDEGKLVGINSLIESYSGSSSGVGFAIPGNYAVEVAQKLIAGQTVTHAYIGGSFQTVTANNARSNSLSVNQGAYVAELADDGPAAQAGIQKGDVITALDDEEITSSDALVLAVRSHSVGDTVTVTLMRGSKQMQVQVTLGSDEALQQQQDSDSSSQGSLLEQYLEQYGQQRGGSEDGYSRR</sequence>
<keyword evidence="4" id="KW-0472">Membrane</keyword>
<evidence type="ECO:0000256" key="1">
    <source>
        <dbReference type="ARBA" id="ARBA00022670"/>
    </source>
</evidence>
<organism evidence="6 7">
    <name type="scientific">Parolsenella catena</name>
    <dbReference type="NCBI Taxonomy" id="2003188"/>
    <lineage>
        <taxon>Bacteria</taxon>
        <taxon>Bacillati</taxon>
        <taxon>Actinomycetota</taxon>
        <taxon>Coriobacteriia</taxon>
        <taxon>Coriobacteriales</taxon>
        <taxon>Atopobiaceae</taxon>
        <taxon>Parolsenella</taxon>
    </lineage>
</organism>
<feature type="region of interest" description="Disordered" evidence="3">
    <location>
        <begin position="396"/>
        <end position="436"/>
    </location>
</feature>
<dbReference type="InterPro" id="IPR009003">
    <property type="entry name" value="Peptidase_S1_PA"/>
</dbReference>
<dbReference type="InterPro" id="IPR051201">
    <property type="entry name" value="Chloro_Bact_Ser_Proteases"/>
</dbReference>
<dbReference type="GO" id="GO:0004252">
    <property type="term" value="F:serine-type endopeptidase activity"/>
    <property type="evidence" value="ECO:0007669"/>
    <property type="project" value="InterPro"/>
</dbReference>
<dbReference type="SUPFAM" id="SSF50156">
    <property type="entry name" value="PDZ domain-like"/>
    <property type="match status" value="1"/>
</dbReference>
<keyword evidence="4" id="KW-1133">Transmembrane helix</keyword>
<evidence type="ECO:0000256" key="2">
    <source>
        <dbReference type="ARBA" id="ARBA00022801"/>
    </source>
</evidence>
<evidence type="ECO:0000256" key="3">
    <source>
        <dbReference type="SAM" id="MobiDB-lite"/>
    </source>
</evidence>
<dbReference type="InterPro" id="IPR001940">
    <property type="entry name" value="Peptidase_S1C"/>
</dbReference>
<dbReference type="Gene3D" id="2.40.10.120">
    <property type="match status" value="1"/>
</dbReference>
<dbReference type="KEGG" id="pcat:Pcatena_03560"/>
<dbReference type="PANTHER" id="PTHR43343:SF3">
    <property type="entry name" value="PROTEASE DO-LIKE 8, CHLOROPLASTIC"/>
    <property type="match status" value="1"/>
</dbReference>
<keyword evidence="7" id="KW-1185">Reference proteome</keyword>
<dbReference type="Gene3D" id="2.30.42.10">
    <property type="match status" value="1"/>
</dbReference>
<evidence type="ECO:0000259" key="5">
    <source>
        <dbReference type="PROSITE" id="PS50106"/>
    </source>
</evidence>
<protein>
    <recommendedName>
        <fullName evidence="5">PDZ domain-containing protein</fullName>
    </recommendedName>
</protein>
<dbReference type="OrthoDB" id="73775at2"/>
<dbReference type="GO" id="GO:0006508">
    <property type="term" value="P:proteolysis"/>
    <property type="evidence" value="ECO:0007669"/>
    <property type="project" value="UniProtKB-KW"/>
</dbReference>
<dbReference type="InterPro" id="IPR001478">
    <property type="entry name" value="PDZ"/>
</dbReference>